<dbReference type="EMBL" id="LAZR01000741">
    <property type="protein sequence ID" value="KKN59041.1"/>
    <property type="molecule type" value="Genomic_DNA"/>
</dbReference>
<keyword evidence="1" id="KW-0472">Membrane</keyword>
<evidence type="ECO:0000313" key="2">
    <source>
        <dbReference type="EMBL" id="KKN59041.1"/>
    </source>
</evidence>
<accession>A0A0F9UCR5</accession>
<evidence type="ECO:0000256" key="1">
    <source>
        <dbReference type="SAM" id="Phobius"/>
    </source>
</evidence>
<gene>
    <name evidence="2" type="ORF">LCGC14_0545960</name>
</gene>
<dbReference type="AlphaFoldDB" id="A0A0F9UCR5"/>
<sequence>MSANAVQDYIESQERRFKSITRLTYAILFLIFAVAISIIN</sequence>
<proteinExistence type="predicted"/>
<protein>
    <submittedName>
        <fullName evidence="2">Uncharacterized protein</fullName>
    </submittedName>
</protein>
<name>A0A0F9UCR5_9ZZZZ</name>
<organism evidence="2">
    <name type="scientific">marine sediment metagenome</name>
    <dbReference type="NCBI Taxonomy" id="412755"/>
    <lineage>
        <taxon>unclassified sequences</taxon>
        <taxon>metagenomes</taxon>
        <taxon>ecological metagenomes</taxon>
    </lineage>
</organism>
<keyword evidence="1" id="KW-0812">Transmembrane</keyword>
<keyword evidence="1" id="KW-1133">Transmembrane helix</keyword>
<comment type="caution">
    <text evidence="2">The sequence shown here is derived from an EMBL/GenBank/DDBJ whole genome shotgun (WGS) entry which is preliminary data.</text>
</comment>
<feature type="transmembrane region" description="Helical" evidence="1">
    <location>
        <begin position="20"/>
        <end position="39"/>
    </location>
</feature>
<reference evidence="2" key="1">
    <citation type="journal article" date="2015" name="Nature">
        <title>Complex archaea that bridge the gap between prokaryotes and eukaryotes.</title>
        <authorList>
            <person name="Spang A."/>
            <person name="Saw J.H."/>
            <person name="Jorgensen S.L."/>
            <person name="Zaremba-Niedzwiedzka K."/>
            <person name="Martijn J."/>
            <person name="Lind A.E."/>
            <person name="van Eijk R."/>
            <person name="Schleper C."/>
            <person name="Guy L."/>
            <person name="Ettema T.J."/>
        </authorList>
    </citation>
    <scope>NUCLEOTIDE SEQUENCE</scope>
</reference>